<organism evidence="2 3">
    <name type="scientific">Streptomyces benahoarensis</name>
    <dbReference type="NCBI Taxonomy" id="2595054"/>
    <lineage>
        <taxon>Bacteria</taxon>
        <taxon>Bacillati</taxon>
        <taxon>Actinomycetota</taxon>
        <taxon>Actinomycetes</taxon>
        <taxon>Kitasatosporales</taxon>
        <taxon>Streptomycetaceae</taxon>
        <taxon>Streptomyces</taxon>
    </lineage>
</organism>
<dbReference type="AlphaFoldDB" id="A0A553XZK9"/>
<protein>
    <submittedName>
        <fullName evidence="2">Uncharacterized protein</fullName>
    </submittedName>
</protein>
<evidence type="ECO:0000313" key="2">
    <source>
        <dbReference type="EMBL" id="TSB22389.1"/>
    </source>
</evidence>
<name>A0A553XZK9_9ACTN</name>
<evidence type="ECO:0000256" key="1">
    <source>
        <dbReference type="SAM" id="MobiDB-lite"/>
    </source>
</evidence>
<evidence type="ECO:0000313" key="3">
    <source>
        <dbReference type="Proteomes" id="UP000320888"/>
    </source>
</evidence>
<dbReference type="Proteomes" id="UP000320888">
    <property type="component" value="Unassembled WGS sequence"/>
</dbReference>
<sequence>MTTPWCVTTREQRSYDGRTTPRTAVDQAKVREVHGGAMVEGSMTQGAGQGPMAWTMAAHTPASSSPSGPFDGAPLDPPQDNTPA</sequence>
<gene>
    <name evidence="2" type="ORF">FNZ23_27805</name>
</gene>
<feature type="region of interest" description="Disordered" evidence="1">
    <location>
        <begin position="57"/>
        <end position="84"/>
    </location>
</feature>
<comment type="caution">
    <text evidence="2">The sequence shown here is derived from an EMBL/GenBank/DDBJ whole genome shotgun (WGS) entry which is preliminary data.</text>
</comment>
<feature type="non-terminal residue" evidence="2">
    <location>
        <position position="84"/>
    </location>
</feature>
<proteinExistence type="predicted"/>
<keyword evidence="3" id="KW-1185">Reference proteome</keyword>
<reference evidence="2 3" key="1">
    <citation type="submission" date="2019-07" db="EMBL/GenBank/DDBJ databases">
        <title>Draft genome for Streptomyces benahoarensis MZ03-48.</title>
        <authorList>
            <person name="Gonzalez-Pimentel J.L."/>
        </authorList>
    </citation>
    <scope>NUCLEOTIDE SEQUENCE [LARGE SCALE GENOMIC DNA]</scope>
    <source>
        <strain evidence="2 3">MZ03-48</strain>
    </source>
</reference>
<accession>A0A553XZK9</accession>
<feature type="region of interest" description="Disordered" evidence="1">
    <location>
        <begin position="1"/>
        <end position="21"/>
    </location>
</feature>
<dbReference type="EMBL" id="VKLS01000622">
    <property type="protein sequence ID" value="TSB22389.1"/>
    <property type="molecule type" value="Genomic_DNA"/>
</dbReference>